<dbReference type="Pfam" id="PF01612">
    <property type="entry name" value="DNA_pol_A_exo1"/>
    <property type="match status" value="1"/>
</dbReference>
<dbReference type="Gene3D" id="3.30.420.10">
    <property type="entry name" value="Ribonuclease H-like superfamily/Ribonuclease H"/>
    <property type="match status" value="1"/>
</dbReference>
<sequence length="127" mass="14199">MTIYLYENDLPDGLDFGASVAIDTETMGLNPARDRLCLVQLSSGDGNAHLVQFTGKNYAAPNLRKLLEDQNVLKIFHFGRFDIAVMQAYLGVVATPVYCTKIASRLCRTFTDRHGLKDLCRDLIQTE</sequence>
<dbReference type="SUPFAM" id="SSF53098">
    <property type="entry name" value="Ribonuclease H-like"/>
    <property type="match status" value="1"/>
</dbReference>
<dbReference type="InterPro" id="IPR036397">
    <property type="entry name" value="RNaseH_sf"/>
</dbReference>
<evidence type="ECO:0000313" key="2">
    <source>
        <dbReference type="EMBL" id="PZP56326.1"/>
    </source>
</evidence>
<dbReference type="Proteomes" id="UP000249739">
    <property type="component" value="Unassembled WGS sequence"/>
</dbReference>
<dbReference type="EMBL" id="QFOT01000030">
    <property type="protein sequence ID" value="PZP56326.1"/>
    <property type="molecule type" value="Genomic_DNA"/>
</dbReference>
<dbReference type="GO" id="GO:0008408">
    <property type="term" value="F:3'-5' exonuclease activity"/>
    <property type="evidence" value="ECO:0007669"/>
    <property type="project" value="InterPro"/>
</dbReference>
<protein>
    <submittedName>
        <fullName evidence="2">Ribonuclease D</fullName>
    </submittedName>
</protein>
<dbReference type="GO" id="GO:0006139">
    <property type="term" value="P:nucleobase-containing compound metabolic process"/>
    <property type="evidence" value="ECO:0007669"/>
    <property type="project" value="InterPro"/>
</dbReference>
<reference evidence="2 3" key="1">
    <citation type="submission" date="2017-08" db="EMBL/GenBank/DDBJ databases">
        <title>Infants hospitalized years apart are colonized by the same room-sourced microbial strains.</title>
        <authorList>
            <person name="Brooks B."/>
            <person name="Olm M.R."/>
            <person name="Firek B.A."/>
            <person name="Baker R."/>
            <person name="Thomas B.C."/>
            <person name="Morowitz M.J."/>
            <person name="Banfield J.F."/>
        </authorList>
    </citation>
    <scope>NUCLEOTIDE SEQUENCE [LARGE SCALE GENOMIC DNA]</scope>
    <source>
        <strain evidence="2">S2_006_000_R2_64</strain>
    </source>
</reference>
<organism evidence="2 3">
    <name type="scientific">Micavibrio aeruginosavorus</name>
    <dbReference type="NCBI Taxonomy" id="349221"/>
    <lineage>
        <taxon>Bacteria</taxon>
        <taxon>Pseudomonadati</taxon>
        <taxon>Bdellovibrionota</taxon>
        <taxon>Bdellovibrionia</taxon>
        <taxon>Bdellovibrionales</taxon>
        <taxon>Pseudobdellovibrionaceae</taxon>
        <taxon>Micavibrio</taxon>
    </lineage>
</organism>
<dbReference type="PANTHER" id="PTHR43040">
    <property type="entry name" value="RIBONUCLEASE D"/>
    <property type="match status" value="1"/>
</dbReference>
<feature type="non-terminal residue" evidence="2">
    <location>
        <position position="127"/>
    </location>
</feature>
<dbReference type="AlphaFoldDB" id="A0A2W5HDZ8"/>
<dbReference type="GO" id="GO:0003676">
    <property type="term" value="F:nucleic acid binding"/>
    <property type="evidence" value="ECO:0007669"/>
    <property type="project" value="InterPro"/>
</dbReference>
<gene>
    <name evidence="2" type="ORF">DI586_04180</name>
</gene>
<comment type="caution">
    <text evidence="2">The sequence shown here is derived from an EMBL/GenBank/DDBJ whole genome shotgun (WGS) entry which is preliminary data.</text>
</comment>
<evidence type="ECO:0000313" key="3">
    <source>
        <dbReference type="Proteomes" id="UP000249739"/>
    </source>
</evidence>
<evidence type="ECO:0000259" key="1">
    <source>
        <dbReference type="Pfam" id="PF01612"/>
    </source>
</evidence>
<dbReference type="InterPro" id="IPR002562">
    <property type="entry name" value="3'-5'_exonuclease_dom"/>
</dbReference>
<dbReference type="InterPro" id="IPR012337">
    <property type="entry name" value="RNaseH-like_sf"/>
</dbReference>
<name>A0A2W5HDZ8_9BACT</name>
<dbReference type="PANTHER" id="PTHR43040:SF1">
    <property type="entry name" value="RIBONUCLEASE D"/>
    <property type="match status" value="1"/>
</dbReference>
<feature type="domain" description="3'-5' exonuclease" evidence="1">
    <location>
        <begin position="19"/>
        <end position="126"/>
    </location>
</feature>
<accession>A0A2W5HDZ8</accession>
<proteinExistence type="predicted"/>